<reference evidence="3" key="1">
    <citation type="submission" date="2006-12" db="EMBL/GenBank/DDBJ databases">
        <title>Complete sequence of chromosome 1 of Paracoccus denitrificans PD1222.</title>
        <authorList>
            <person name="Copeland A."/>
            <person name="Lucas S."/>
            <person name="Lapidus A."/>
            <person name="Barry K."/>
            <person name="Detter J.C."/>
            <person name="Glavina del Rio T."/>
            <person name="Hammon N."/>
            <person name="Israni S."/>
            <person name="Dalin E."/>
            <person name="Tice H."/>
            <person name="Pitluck S."/>
            <person name="Munk A.C."/>
            <person name="Brettin T."/>
            <person name="Bruce D."/>
            <person name="Han C."/>
            <person name="Tapia R."/>
            <person name="Gilna P."/>
            <person name="Schmutz J."/>
            <person name="Larimer F."/>
            <person name="Land M."/>
            <person name="Hauser L."/>
            <person name="Kyrpides N."/>
            <person name="Lykidis A."/>
            <person name="Spiro S."/>
            <person name="Richardson D.J."/>
            <person name="Moir J.W.B."/>
            <person name="Ferguson S.J."/>
            <person name="van Spanning R.J.M."/>
            <person name="Richardson P."/>
        </authorList>
    </citation>
    <scope>NUCLEOTIDE SEQUENCE [LARGE SCALE GENOMIC DNA]</scope>
    <source>
        <strain evidence="3">Pd 1222</strain>
    </source>
</reference>
<keyword evidence="1" id="KW-0812">Transmembrane</keyword>
<protein>
    <recommendedName>
        <fullName evidence="4">Protein BatD</fullName>
    </recommendedName>
</protein>
<sequence length="398" mass="43838">MVIRVLFLLLLAALPVRADSLRLVVPDMRPVVGEMIPVTIRGEYTGPITLEKMTFPDSPAYDWMQTARDRWADERVDGKLYRVFERRIAVFPRQPGTLTIGPVTHRLTKAEGTTRPVVEVAAQPVTRAVAAYPGSGRSLASGRVTVRDEFSTDPSRLGPSESFTRRITLTAEGSMAHFLPPRPLIREPWLISFAAPEIRETRLTPQGPVAVAVWEWSLRPHTGEVGSLTPIQFPWFNTQVREMRGAVTLPVEIGIAGFGDNIGGTANSLRRMVLQAAACALAGLVLGLGAALAGRTPAPRRLIGRLRRLLPNTKARALRDAAKAGDLMALRAAAEAFVMAEARLGRRTDPAPLRALDEALFRAGPAGEFDRRDFLRRMMRRQRGTTDPDRALADHRGW</sequence>
<dbReference type="PANTHER" id="PTHR40940">
    <property type="entry name" value="PROTEIN BATD-RELATED"/>
    <property type="match status" value="1"/>
</dbReference>
<dbReference type="HOGENOM" id="CLU_686636_0_0_5"/>
<accession>A1B145</accession>
<dbReference type="PANTHER" id="PTHR40940:SF2">
    <property type="entry name" value="BATD"/>
    <property type="match status" value="1"/>
</dbReference>
<keyword evidence="1" id="KW-1133">Transmembrane helix</keyword>
<dbReference type="STRING" id="318586.Pden_1131"/>
<evidence type="ECO:0000313" key="2">
    <source>
        <dbReference type="EMBL" id="ABL69239.1"/>
    </source>
</evidence>
<dbReference type="KEGG" id="pde:Pden_1131"/>
<dbReference type="GeneID" id="93452348"/>
<dbReference type="Proteomes" id="UP000000361">
    <property type="component" value="Chromosome 1"/>
</dbReference>
<evidence type="ECO:0008006" key="4">
    <source>
        <dbReference type="Google" id="ProtNLM"/>
    </source>
</evidence>
<dbReference type="InterPro" id="IPR025738">
    <property type="entry name" value="BatD"/>
</dbReference>
<dbReference type="eggNOG" id="ENOG502Z94R">
    <property type="taxonomic scope" value="Bacteria"/>
</dbReference>
<evidence type="ECO:0000256" key="1">
    <source>
        <dbReference type="SAM" id="Phobius"/>
    </source>
</evidence>
<keyword evidence="1" id="KW-0472">Membrane</keyword>
<evidence type="ECO:0000313" key="3">
    <source>
        <dbReference type="Proteomes" id="UP000000361"/>
    </source>
</evidence>
<organism evidence="2 3">
    <name type="scientific">Paracoccus denitrificans (strain Pd 1222)</name>
    <dbReference type="NCBI Taxonomy" id="318586"/>
    <lineage>
        <taxon>Bacteria</taxon>
        <taxon>Pseudomonadati</taxon>
        <taxon>Pseudomonadota</taxon>
        <taxon>Alphaproteobacteria</taxon>
        <taxon>Rhodobacterales</taxon>
        <taxon>Paracoccaceae</taxon>
        <taxon>Paracoccus</taxon>
    </lineage>
</organism>
<keyword evidence="3" id="KW-1185">Reference proteome</keyword>
<dbReference type="EnsemblBacteria" id="ABL69239">
    <property type="protein sequence ID" value="ABL69239"/>
    <property type="gene ID" value="Pden_1131"/>
</dbReference>
<proteinExistence type="predicted"/>
<dbReference type="RefSeq" id="WP_011747459.1">
    <property type="nucleotide sequence ID" value="NC_008686.1"/>
</dbReference>
<gene>
    <name evidence="2" type="ordered locus">Pden_1131</name>
</gene>
<dbReference type="AlphaFoldDB" id="A1B145"/>
<name>A1B145_PARDP</name>
<dbReference type="EMBL" id="CP000489">
    <property type="protein sequence ID" value="ABL69239.1"/>
    <property type="molecule type" value="Genomic_DNA"/>
</dbReference>
<feature type="transmembrane region" description="Helical" evidence="1">
    <location>
        <begin position="272"/>
        <end position="293"/>
    </location>
</feature>
<dbReference type="OrthoDB" id="7688940at2"/>